<feature type="transmembrane region" description="Helical" evidence="1">
    <location>
        <begin position="262"/>
        <end position="280"/>
    </location>
</feature>
<dbReference type="CDD" id="cd01948">
    <property type="entry name" value="EAL"/>
    <property type="match status" value="1"/>
</dbReference>
<comment type="caution">
    <text evidence="4">The sequence shown here is derived from an EMBL/GenBank/DDBJ whole genome shotgun (WGS) entry which is preliminary data.</text>
</comment>
<evidence type="ECO:0000256" key="1">
    <source>
        <dbReference type="SAM" id="Phobius"/>
    </source>
</evidence>
<dbReference type="InterPro" id="IPR035919">
    <property type="entry name" value="EAL_sf"/>
</dbReference>
<feature type="transmembrane region" description="Helical" evidence="1">
    <location>
        <begin position="68"/>
        <end position="88"/>
    </location>
</feature>
<dbReference type="PANTHER" id="PTHR33121:SF79">
    <property type="entry name" value="CYCLIC DI-GMP PHOSPHODIESTERASE PDED-RELATED"/>
    <property type="match status" value="1"/>
</dbReference>
<feature type="transmembrane region" description="Helical" evidence="1">
    <location>
        <begin position="286"/>
        <end position="305"/>
    </location>
</feature>
<dbReference type="InterPro" id="IPR001633">
    <property type="entry name" value="EAL_dom"/>
</dbReference>
<dbReference type="Proteomes" id="UP001595693">
    <property type="component" value="Unassembled WGS sequence"/>
</dbReference>
<evidence type="ECO:0000313" key="4">
    <source>
        <dbReference type="EMBL" id="MFC3938884.1"/>
    </source>
</evidence>
<keyword evidence="1" id="KW-0812">Transmembrane</keyword>
<evidence type="ECO:0000313" key="5">
    <source>
        <dbReference type="Proteomes" id="UP001595693"/>
    </source>
</evidence>
<dbReference type="PROSITE" id="PS50883">
    <property type="entry name" value="EAL"/>
    <property type="match status" value="1"/>
</dbReference>
<gene>
    <name evidence="4" type="ORF">ACFOW3_30110</name>
</gene>
<dbReference type="SUPFAM" id="SSF55073">
    <property type="entry name" value="Nucleotide cyclase"/>
    <property type="match status" value="1"/>
</dbReference>
<feature type="transmembrane region" description="Helical" evidence="1">
    <location>
        <begin position="100"/>
        <end position="118"/>
    </location>
</feature>
<dbReference type="InterPro" id="IPR043128">
    <property type="entry name" value="Rev_trsase/Diguanyl_cyclase"/>
</dbReference>
<dbReference type="PANTHER" id="PTHR33121">
    <property type="entry name" value="CYCLIC DI-GMP PHOSPHODIESTERASE PDEF"/>
    <property type="match status" value="1"/>
</dbReference>
<dbReference type="Pfam" id="PF00990">
    <property type="entry name" value="GGDEF"/>
    <property type="match status" value="1"/>
</dbReference>
<keyword evidence="1" id="KW-1133">Transmembrane helix</keyword>
<protein>
    <submittedName>
        <fullName evidence="4">Bifunctional diguanylate cyclase/phosphodiesterase</fullName>
    </submittedName>
</protein>
<proteinExistence type="predicted"/>
<feature type="transmembrane region" description="Helical" evidence="1">
    <location>
        <begin position="130"/>
        <end position="151"/>
    </location>
</feature>
<name>A0ABV8DK46_9BURK</name>
<feature type="transmembrane region" description="Helical" evidence="1">
    <location>
        <begin position="7"/>
        <end position="26"/>
    </location>
</feature>
<dbReference type="PROSITE" id="PS50887">
    <property type="entry name" value="GGDEF"/>
    <property type="match status" value="1"/>
</dbReference>
<keyword evidence="1" id="KW-0472">Membrane</keyword>
<dbReference type="InterPro" id="IPR050706">
    <property type="entry name" value="Cyclic-di-GMP_PDE-like"/>
</dbReference>
<dbReference type="SMART" id="SM00267">
    <property type="entry name" value="GGDEF"/>
    <property type="match status" value="1"/>
</dbReference>
<dbReference type="SUPFAM" id="SSF141868">
    <property type="entry name" value="EAL domain-like"/>
    <property type="match status" value="1"/>
</dbReference>
<keyword evidence="5" id="KW-1185">Reference proteome</keyword>
<feature type="transmembrane region" description="Helical" evidence="1">
    <location>
        <begin position="157"/>
        <end position="181"/>
    </location>
</feature>
<dbReference type="NCBIfam" id="TIGR00254">
    <property type="entry name" value="GGDEF"/>
    <property type="match status" value="1"/>
</dbReference>
<feature type="domain" description="EAL" evidence="2">
    <location>
        <begin position="512"/>
        <end position="762"/>
    </location>
</feature>
<dbReference type="InterPro" id="IPR029787">
    <property type="entry name" value="Nucleotide_cyclase"/>
</dbReference>
<dbReference type="CDD" id="cd01949">
    <property type="entry name" value="GGDEF"/>
    <property type="match status" value="1"/>
</dbReference>
<organism evidence="4 5">
    <name type="scientific">Acidovorax facilis</name>
    <dbReference type="NCBI Taxonomy" id="12917"/>
    <lineage>
        <taxon>Bacteria</taxon>
        <taxon>Pseudomonadati</taxon>
        <taxon>Pseudomonadota</taxon>
        <taxon>Betaproteobacteria</taxon>
        <taxon>Burkholderiales</taxon>
        <taxon>Comamonadaceae</taxon>
        <taxon>Acidovorax</taxon>
    </lineage>
</organism>
<dbReference type="Gene3D" id="3.20.20.450">
    <property type="entry name" value="EAL domain"/>
    <property type="match status" value="1"/>
</dbReference>
<dbReference type="RefSeq" id="WP_055397518.1">
    <property type="nucleotide sequence ID" value="NZ_JAMXAX010000002.1"/>
</dbReference>
<feature type="transmembrane region" description="Helical" evidence="1">
    <location>
        <begin position="38"/>
        <end position="56"/>
    </location>
</feature>
<dbReference type="EMBL" id="JBHSAJ010000187">
    <property type="protein sequence ID" value="MFC3938884.1"/>
    <property type="molecule type" value="Genomic_DNA"/>
</dbReference>
<sequence length="769" mass="84187">MSFAERILSAVWLSAATLLFAASLWVPDVSVRVFLDNASWTLAFGLSAFWAWRGWVQAPPTDRALHAGLLAFALLVAVGQMVWNVQVALDWNPFPAPADLFFLAGGPLWAATVIRATFARLSRDRAYPAALDFGGAVLALLAFTLVIYLPSGGVGSAAVGTVLVLYPAGFLTAAGVTALAIPTVGVRVARSHLLVLMGLLGYGLSWMQWNLMVISSTVEPGIWFNASFSLSALALGWGARWLRFEMSVDADYRRQCDRAMNYVPLVSMTLAAITLVLLFVAPDGRAGVQALILVCCLLVLLLAALRQTIVVSLLNRLRTAEAAVLRNEEQLYRVAHFDALTGLPNRRYFEDALERAVAEAARDTQGTNRRVALLLIDLDHFKSVNETYGHRVGDALLSEVAQRITQLLAGQGLVSRLANDQFTVMLLRPASRTELAQLAASLVEGLGRPWELSEVGAQYMGASLGISLYPDDSANSVELVRHAHSALHATKSAGRGSYRFYIEEFTQITRSRLELRRRLHSALQGGEFTLVYQPQLNQQRHTVGAEALLRWSVDGKAVPPDEFIPLAEESGLIVPMGLWVFDTACRQVAQWRAEGWQVPVVSVNVSTIQLREPGFTQTLLGVTERAGVEPADLVLEITESQLLDESLYAIALDLKNAGFALSIDDFGTGHSSLIKLKRLPVGELKIDKVFVRDIVVDVNDREICATINALARTLGLSVVAEGVETEEQLQLLIKMGCERFQGWLFAPALPPEQLARQWLQRQSTSRTIV</sequence>
<evidence type="ECO:0000259" key="3">
    <source>
        <dbReference type="PROSITE" id="PS50887"/>
    </source>
</evidence>
<feature type="transmembrane region" description="Helical" evidence="1">
    <location>
        <begin position="193"/>
        <end position="209"/>
    </location>
</feature>
<evidence type="ECO:0000259" key="2">
    <source>
        <dbReference type="PROSITE" id="PS50883"/>
    </source>
</evidence>
<dbReference type="InterPro" id="IPR000160">
    <property type="entry name" value="GGDEF_dom"/>
</dbReference>
<feature type="transmembrane region" description="Helical" evidence="1">
    <location>
        <begin position="221"/>
        <end position="242"/>
    </location>
</feature>
<dbReference type="SMART" id="SM00052">
    <property type="entry name" value="EAL"/>
    <property type="match status" value="1"/>
</dbReference>
<feature type="domain" description="GGDEF" evidence="3">
    <location>
        <begin position="369"/>
        <end position="503"/>
    </location>
</feature>
<dbReference type="Pfam" id="PF00563">
    <property type="entry name" value="EAL"/>
    <property type="match status" value="1"/>
</dbReference>
<dbReference type="Gene3D" id="3.30.70.270">
    <property type="match status" value="1"/>
</dbReference>
<accession>A0ABV8DK46</accession>
<reference evidence="5" key="1">
    <citation type="journal article" date="2019" name="Int. J. Syst. Evol. Microbiol.">
        <title>The Global Catalogue of Microorganisms (GCM) 10K type strain sequencing project: providing services to taxonomists for standard genome sequencing and annotation.</title>
        <authorList>
            <consortium name="The Broad Institute Genomics Platform"/>
            <consortium name="The Broad Institute Genome Sequencing Center for Infectious Disease"/>
            <person name="Wu L."/>
            <person name="Ma J."/>
        </authorList>
    </citation>
    <scope>NUCLEOTIDE SEQUENCE [LARGE SCALE GENOMIC DNA]</scope>
    <source>
        <strain evidence="5">CCUG 2113</strain>
    </source>
</reference>